<evidence type="ECO:0000256" key="1">
    <source>
        <dbReference type="ARBA" id="ARBA00023125"/>
    </source>
</evidence>
<evidence type="ECO:0000313" key="3">
    <source>
        <dbReference type="EMBL" id="QNT78613.1"/>
    </source>
</evidence>
<dbReference type="GO" id="GO:0003677">
    <property type="term" value="F:DNA binding"/>
    <property type="evidence" value="ECO:0007669"/>
    <property type="project" value="UniProtKB-KW"/>
</dbReference>
<dbReference type="InterPro" id="IPR001387">
    <property type="entry name" value="Cro/C1-type_HTH"/>
</dbReference>
<dbReference type="PANTHER" id="PTHR46558">
    <property type="entry name" value="TRACRIPTIONAL REGULATORY PROTEIN-RELATED-RELATED"/>
    <property type="match status" value="1"/>
</dbReference>
<dbReference type="EMBL" id="CP060244">
    <property type="protein sequence ID" value="QNT78613.1"/>
    <property type="molecule type" value="Genomic_DNA"/>
</dbReference>
<dbReference type="InterPro" id="IPR010982">
    <property type="entry name" value="Lambda_DNA-bd_dom_sf"/>
</dbReference>
<dbReference type="RefSeq" id="WP_203412864.1">
    <property type="nucleotide sequence ID" value="NZ_CP060244.1"/>
</dbReference>
<dbReference type="CDD" id="cd00093">
    <property type="entry name" value="HTH_XRE"/>
    <property type="match status" value="1"/>
</dbReference>
<gene>
    <name evidence="3" type="ORF">JGUZn3_13880</name>
</gene>
<feature type="domain" description="HTH cro/C1-type" evidence="2">
    <location>
        <begin position="7"/>
        <end position="61"/>
    </location>
</feature>
<keyword evidence="4" id="KW-1185">Reference proteome</keyword>
<dbReference type="Proteomes" id="UP000516349">
    <property type="component" value="Chromosome"/>
</dbReference>
<sequence length="116" mass="13288">MDIKDIIRTERMRLKLSQRDLAKAMKVSPAAVAHWELGTTRPTMDKMVDICTFFGITTDSLFNKDGPYQGQFVYESDELTLLTLWRSLSPEDKAFCLKLMRNSALSNRKQNPSTPD</sequence>
<dbReference type="KEGG" id="ebla:JGUZn3_13880"/>
<proteinExistence type="predicted"/>
<dbReference type="SMART" id="SM00530">
    <property type="entry name" value="HTH_XRE"/>
    <property type="match status" value="1"/>
</dbReference>
<protein>
    <submittedName>
        <fullName evidence="3">Helix-turn-helix protein</fullName>
    </submittedName>
</protein>
<accession>A0A7H1NS53</accession>
<evidence type="ECO:0000259" key="2">
    <source>
        <dbReference type="PROSITE" id="PS50943"/>
    </source>
</evidence>
<name>A0A7H1NS53_9PROT</name>
<dbReference type="SUPFAM" id="SSF47413">
    <property type="entry name" value="lambda repressor-like DNA-binding domains"/>
    <property type="match status" value="1"/>
</dbReference>
<reference evidence="3 4" key="1">
    <citation type="submission" date="2020-08" db="EMBL/GenBank/DDBJ databases">
        <title>Complete genome sequence of Entomobacter blattae G55GP.</title>
        <authorList>
            <person name="Poehlein A."/>
            <person name="Guzman J."/>
            <person name="Daniel R."/>
            <person name="Vilcinskas A."/>
        </authorList>
    </citation>
    <scope>NUCLEOTIDE SEQUENCE [LARGE SCALE GENOMIC DNA]</scope>
    <source>
        <strain evidence="3 4">G55GP</strain>
    </source>
</reference>
<keyword evidence="1" id="KW-0238">DNA-binding</keyword>
<dbReference type="Pfam" id="PF01381">
    <property type="entry name" value="HTH_3"/>
    <property type="match status" value="1"/>
</dbReference>
<evidence type="ECO:0000313" key="4">
    <source>
        <dbReference type="Proteomes" id="UP000516349"/>
    </source>
</evidence>
<dbReference type="AlphaFoldDB" id="A0A7H1NS53"/>
<dbReference type="PANTHER" id="PTHR46558:SF4">
    <property type="entry name" value="DNA-BIDING PHAGE PROTEIN"/>
    <property type="match status" value="1"/>
</dbReference>
<dbReference type="Gene3D" id="1.10.260.40">
    <property type="entry name" value="lambda repressor-like DNA-binding domains"/>
    <property type="match status" value="1"/>
</dbReference>
<dbReference type="PROSITE" id="PS50943">
    <property type="entry name" value="HTH_CROC1"/>
    <property type="match status" value="1"/>
</dbReference>
<organism evidence="3 4">
    <name type="scientific">Entomobacter blattae</name>
    <dbReference type="NCBI Taxonomy" id="2762277"/>
    <lineage>
        <taxon>Bacteria</taxon>
        <taxon>Pseudomonadati</taxon>
        <taxon>Pseudomonadota</taxon>
        <taxon>Alphaproteobacteria</taxon>
        <taxon>Acetobacterales</taxon>
        <taxon>Acetobacteraceae</taxon>
        <taxon>Entomobacter</taxon>
    </lineage>
</organism>